<dbReference type="Proteomes" id="UP000541421">
    <property type="component" value="Unassembled WGS sequence"/>
</dbReference>
<dbReference type="PROSITE" id="PS50968">
    <property type="entry name" value="BIOTINYL_LIPOYL"/>
    <property type="match status" value="1"/>
</dbReference>
<comment type="subunit">
    <text evidence="2">Forms a 24-polypeptide structural core with octahedral symmetry.</text>
</comment>
<dbReference type="InterPro" id="IPR000089">
    <property type="entry name" value="Biotin_lipoyl"/>
</dbReference>
<dbReference type="Pfam" id="PF00364">
    <property type="entry name" value="Biotin_lipoyl"/>
    <property type="match status" value="1"/>
</dbReference>
<dbReference type="Gene3D" id="2.40.50.100">
    <property type="match status" value="1"/>
</dbReference>
<dbReference type="GO" id="GO:0006086">
    <property type="term" value="P:pyruvate decarboxylation to acetyl-CoA"/>
    <property type="evidence" value="ECO:0007669"/>
    <property type="project" value="InterPro"/>
</dbReference>
<proteinExistence type="inferred from homology"/>
<reference evidence="11 12" key="1">
    <citation type="submission" date="2020-05" db="EMBL/GenBank/DDBJ databases">
        <authorList>
            <person name="Niu N."/>
        </authorList>
    </citation>
    <scope>NUCLEOTIDE SEQUENCE [LARGE SCALE GENOMIC DNA]</scope>
    <source>
        <strain evidence="11 12">LMG10982</strain>
    </source>
</reference>
<dbReference type="PROSITE" id="PS51826">
    <property type="entry name" value="PSBD"/>
    <property type="match status" value="1"/>
</dbReference>
<keyword evidence="5 8" id="KW-0012">Acyltransferase</keyword>
<dbReference type="InterPro" id="IPR006257">
    <property type="entry name" value="LAT1"/>
</dbReference>
<organism evidence="11 12">
    <name type="scientific">Pelistega europaea</name>
    <dbReference type="NCBI Taxonomy" id="106147"/>
    <lineage>
        <taxon>Bacteria</taxon>
        <taxon>Pseudomonadati</taxon>
        <taxon>Pseudomonadota</taxon>
        <taxon>Betaproteobacteria</taxon>
        <taxon>Burkholderiales</taxon>
        <taxon>Alcaligenaceae</taxon>
        <taxon>Pelistega</taxon>
    </lineage>
</organism>
<dbReference type="InterPro" id="IPR045257">
    <property type="entry name" value="E2/Pdx1"/>
</dbReference>
<dbReference type="Pfam" id="PF02817">
    <property type="entry name" value="E3_binding"/>
    <property type="match status" value="1"/>
</dbReference>
<comment type="catalytic activity">
    <reaction evidence="7 8">
        <text>N(6)-[(R)-dihydrolipoyl]-L-lysyl-[protein] + acetyl-CoA = N(6)-[(R)-S(8)-acetyldihydrolipoyl]-L-lysyl-[protein] + CoA</text>
        <dbReference type="Rhea" id="RHEA:17017"/>
        <dbReference type="Rhea" id="RHEA-COMP:10475"/>
        <dbReference type="Rhea" id="RHEA-COMP:10478"/>
        <dbReference type="ChEBI" id="CHEBI:57287"/>
        <dbReference type="ChEBI" id="CHEBI:57288"/>
        <dbReference type="ChEBI" id="CHEBI:83100"/>
        <dbReference type="ChEBI" id="CHEBI:83111"/>
        <dbReference type="EC" id="2.3.1.12"/>
    </reaction>
</comment>
<sequence length="408" mass="44338">MATLIHMPEVSANTPSAVIVAWTKKEGEKVSVGDCLAEIETDKAIIEFAADNEGVLGKILIEAGSDVKVGTPIAVLLNHDEKNIDVNALLSEVPSIAPDAAGDTSQSPVMSDSVNQDLPVVSSSSRIFASPLARRLAKQNDIDLSTVKGTGPNGRVVKNDIQRVLETNRMAPTMRNVAIPDHEVYTDIPHSSMRKAIARRMLESKNTIPHFYVKVDCRMDALLALRANVNQHAERKISVNDLLTKIVAYALHQYPQVNVSWSDEGLRQYHHSDIAIAVSTDRGLITPIVKSAEQKSVSAISQEISDLATRAREGKLQPSEYQGGTFTISNLGMFGIQEFSAIINPPQAAILAVGATEDRVIVEDKQMVIASMMSVTLSVDHRAIDGSVAAEWLMQLKKLIENPLRALI</sequence>
<dbReference type="InterPro" id="IPR011053">
    <property type="entry name" value="Single_hybrid_motif"/>
</dbReference>
<comment type="caution">
    <text evidence="11">The sequence shown here is derived from an EMBL/GenBank/DDBJ whole genome shotgun (WGS) entry which is preliminary data.</text>
</comment>
<dbReference type="RefSeq" id="WP_171589419.1">
    <property type="nucleotide sequence ID" value="NZ_JABGBO010000012.1"/>
</dbReference>
<dbReference type="SUPFAM" id="SSF47005">
    <property type="entry name" value="Peripheral subunit-binding domain of 2-oxo acid dehydrogenase complex"/>
    <property type="match status" value="1"/>
</dbReference>
<dbReference type="InterPro" id="IPR003016">
    <property type="entry name" value="2-oxoA_DH_lipoyl-BS"/>
</dbReference>
<dbReference type="PANTHER" id="PTHR23151">
    <property type="entry name" value="DIHYDROLIPOAMIDE ACETYL/SUCCINYL-TRANSFERASE-RELATED"/>
    <property type="match status" value="1"/>
</dbReference>
<dbReference type="AlphaFoldDB" id="A0A7Y4LBF0"/>
<keyword evidence="11" id="KW-0670">Pyruvate</keyword>
<dbReference type="PROSITE" id="PS00189">
    <property type="entry name" value="LIPOYL"/>
    <property type="match status" value="1"/>
</dbReference>
<evidence type="ECO:0000256" key="6">
    <source>
        <dbReference type="ARBA" id="ARBA00025211"/>
    </source>
</evidence>
<keyword evidence="3 8" id="KW-0808">Transferase</keyword>
<dbReference type="CDD" id="cd06849">
    <property type="entry name" value="lipoyl_domain"/>
    <property type="match status" value="1"/>
</dbReference>
<dbReference type="SUPFAM" id="SSF52777">
    <property type="entry name" value="CoA-dependent acyltransferases"/>
    <property type="match status" value="1"/>
</dbReference>
<comment type="similarity">
    <text evidence="1 8">Belongs to the 2-oxoacid dehydrogenase family.</text>
</comment>
<evidence type="ECO:0000256" key="7">
    <source>
        <dbReference type="ARBA" id="ARBA00048370"/>
    </source>
</evidence>
<evidence type="ECO:0000256" key="2">
    <source>
        <dbReference type="ARBA" id="ARBA00011484"/>
    </source>
</evidence>
<keyword evidence="12" id="KW-1185">Reference proteome</keyword>
<dbReference type="Gene3D" id="3.30.559.10">
    <property type="entry name" value="Chloramphenicol acetyltransferase-like domain"/>
    <property type="match status" value="1"/>
</dbReference>
<comment type="cofactor">
    <cofactor evidence="8">
        <name>(R)-lipoate</name>
        <dbReference type="ChEBI" id="CHEBI:83088"/>
    </cofactor>
    <text evidence="8">Binds 1 lipoyl cofactor covalently.</text>
</comment>
<evidence type="ECO:0000313" key="12">
    <source>
        <dbReference type="Proteomes" id="UP000541421"/>
    </source>
</evidence>
<dbReference type="FunFam" id="3.30.559.10:FF:000003">
    <property type="entry name" value="Acetyltransferase component of pyruvate dehydrogenase complex"/>
    <property type="match status" value="1"/>
</dbReference>
<evidence type="ECO:0000259" key="10">
    <source>
        <dbReference type="PROSITE" id="PS51826"/>
    </source>
</evidence>
<dbReference type="InterPro" id="IPR004167">
    <property type="entry name" value="PSBD"/>
</dbReference>
<comment type="function">
    <text evidence="6">The pyruvate dehydrogenase complex catalyzes the overall conversion of pyruvate to acetyl-CoA and CO(2). It contains multiple copies of three enzymatic components: pyruvate dehydrogenase (E1), dihydrolipoamide acetyltransferase (E2) and lipoamide dehydrogenase (E3).</text>
</comment>
<dbReference type="PANTHER" id="PTHR23151:SF90">
    <property type="entry name" value="DIHYDROLIPOYLLYSINE-RESIDUE ACETYLTRANSFERASE COMPONENT OF PYRUVATE DEHYDROGENASE COMPLEX, MITOCHONDRIAL-RELATED"/>
    <property type="match status" value="1"/>
</dbReference>
<evidence type="ECO:0000256" key="3">
    <source>
        <dbReference type="ARBA" id="ARBA00022679"/>
    </source>
</evidence>
<dbReference type="InterPro" id="IPR023213">
    <property type="entry name" value="CAT-like_dom_sf"/>
</dbReference>
<feature type="domain" description="Peripheral subunit-binding (PSBD)" evidence="10">
    <location>
        <begin position="128"/>
        <end position="165"/>
    </location>
</feature>
<evidence type="ECO:0000313" key="11">
    <source>
        <dbReference type="EMBL" id="NOL50435.1"/>
    </source>
</evidence>
<dbReference type="GO" id="GO:0004742">
    <property type="term" value="F:dihydrolipoyllysine-residue acetyltransferase activity"/>
    <property type="evidence" value="ECO:0007669"/>
    <property type="project" value="UniProtKB-UniRule"/>
</dbReference>
<keyword evidence="4 8" id="KW-0450">Lipoyl</keyword>
<dbReference type="SUPFAM" id="SSF51230">
    <property type="entry name" value="Single hybrid motif"/>
    <property type="match status" value="1"/>
</dbReference>
<dbReference type="NCBIfam" id="TIGR01349">
    <property type="entry name" value="PDHac_trf_mito"/>
    <property type="match status" value="1"/>
</dbReference>
<dbReference type="Pfam" id="PF00198">
    <property type="entry name" value="2-oxoacid_dh"/>
    <property type="match status" value="1"/>
</dbReference>
<dbReference type="InterPro" id="IPR001078">
    <property type="entry name" value="2-oxoacid_DH_actylTfrase"/>
</dbReference>
<gene>
    <name evidence="11" type="ORF">HKX40_09870</name>
</gene>
<dbReference type="InterPro" id="IPR036625">
    <property type="entry name" value="E3-bd_dom_sf"/>
</dbReference>
<evidence type="ECO:0000256" key="8">
    <source>
        <dbReference type="RuleBase" id="RU361137"/>
    </source>
</evidence>
<protein>
    <recommendedName>
        <fullName evidence="8">Acetyltransferase component of pyruvate dehydrogenase complex</fullName>
        <ecNumber evidence="8">2.3.1.12</ecNumber>
    </recommendedName>
</protein>
<evidence type="ECO:0000259" key="9">
    <source>
        <dbReference type="PROSITE" id="PS50968"/>
    </source>
</evidence>
<evidence type="ECO:0000256" key="5">
    <source>
        <dbReference type="ARBA" id="ARBA00023315"/>
    </source>
</evidence>
<dbReference type="EC" id="2.3.1.12" evidence="8"/>
<name>A0A7Y4LBF0_9BURK</name>
<feature type="domain" description="Lipoyl-binding" evidence="9">
    <location>
        <begin position="2"/>
        <end position="77"/>
    </location>
</feature>
<accession>A0A7Y4LBF0</accession>
<dbReference type="Gene3D" id="4.10.320.10">
    <property type="entry name" value="E3-binding domain"/>
    <property type="match status" value="1"/>
</dbReference>
<dbReference type="EMBL" id="JABGBO010000012">
    <property type="protein sequence ID" value="NOL50435.1"/>
    <property type="molecule type" value="Genomic_DNA"/>
</dbReference>
<dbReference type="GO" id="GO:0045254">
    <property type="term" value="C:pyruvate dehydrogenase complex"/>
    <property type="evidence" value="ECO:0007669"/>
    <property type="project" value="UniProtKB-UniRule"/>
</dbReference>
<evidence type="ECO:0000256" key="1">
    <source>
        <dbReference type="ARBA" id="ARBA00007317"/>
    </source>
</evidence>
<evidence type="ECO:0000256" key="4">
    <source>
        <dbReference type="ARBA" id="ARBA00022823"/>
    </source>
</evidence>